<dbReference type="SMART" id="SM00327">
    <property type="entry name" value="VWA"/>
    <property type="match status" value="1"/>
</dbReference>
<dbReference type="PANTHER" id="PTHR24020">
    <property type="entry name" value="COLLAGEN ALPHA"/>
    <property type="match status" value="1"/>
</dbReference>
<dbReference type="CDD" id="cd01450">
    <property type="entry name" value="vWFA_subfamily_ECM"/>
    <property type="match status" value="1"/>
</dbReference>
<evidence type="ECO:0000259" key="2">
    <source>
        <dbReference type="PROSITE" id="PS50234"/>
    </source>
</evidence>
<dbReference type="Gene3D" id="3.40.50.410">
    <property type="entry name" value="von Willebrand factor, type A domain"/>
    <property type="match status" value="1"/>
</dbReference>
<dbReference type="PANTHER" id="PTHR24020:SF20">
    <property type="entry name" value="PH DOMAIN-CONTAINING PROTEIN"/>
    <property type="match status" value="1"/>
</dbReference>
<dbReference type="InterPro" id="IPR036465">
    <property type="entry name" value="vWFA_dom_sf"/>
</dbReference>
<dbReference type="Proteomes" id="UP001328107">
    <property type="component" value="Unassembled WGS sequence"/>
</dbReference>
<feature type="domain" description="VWFA" evidence="2">
    <location>
        <begin position="158"/>
        <end position="335"/>
    </location>
</feature>
<evidence type="ECO:0000256" key="1">
    <source>
        <dbReference type="SAM" id="SignalP"/>
    </source>
</evidence>
<sequence length="341" mass="37358">MKLLLFVSLLAAAYAHGDCGGDCLKACRSCTCDLPNDGPSTDDGESPFQIGNKYSGDCKQLICKDHNASLIVDGKIYDRLVCFQGAWHFGYPEFLEEASSAMCLNPGNRTCPDDAEMRYEDDFKCMCKPDFEDMSDVFPDAPEDILPLCTNCGKKKLRITFLIDNSGSMASVIHEIKHFIGQLVKFLKVSETGNNIAVVSSAFSYDVLINWGEQSHDESAIHDAVDSIDADGQSYLATGLEAVKAALVQPTDENTQHKLVVFTDGSIKCGPEALKSLARAANNLEHLKVETFVVATNSRYTTRLHAIANGVEDNVFSISSEEDDEMENLKVAAKLQRRICA</sequence>
<dbReference type="InterPro" id="IPR050525">
    <property type="entry name" value="ECM_Assembly_Org"/>
</dbReference>
<dbReference type="InterPro" id="IPR002035">
    <property type="entry name" value="VWF_A"/>
</dbReference>
<feature type="signal peptide" evidence="1">
    <location>
        <begin position="1"/>
        <end position="17"/>
    </location>
</feature>
<dbReference type="EMBL" id="BTRK01000006">
    <property type="protein sequence ID" value="GMR60551.1"/>
    <property type="molecule type" value="Genomic_DNA"/>
</dbReference>
<dbReference type="PROSITE" id="PS50234">
    <property type="entry name" value="VWFA"/>
    <property type="match status" value="1"/>
</dbReference>
<gene>
    <name evidence="3" type="ORF">PMAYCL1PPCAC_30746</name>
</gene>
<dbReference type="AlphaFoldDB" id="A0AAN5DCK9"/>
<name>A0AAN5DCK9_9BILA</name>
<proteinExistence type="predicted"/>
<evidence type="ECO:0000313" key="3">
    <source>
        <dbReference type="EMBL" id="GMR60551.1"/>
    </source>
</evidence>
<dbReference type="Pfam" id="PF00092">
    <property type="entry name" value="VWA"/>
    <property type="match status" value="1"/>
</dbReference>
<organism evidence="3 4">
    <name type="scientific">Pristionchus mayeri</name>
    <dbReference type="NCBI Taxonomy" id="1317129"/>
    <lineage>
        <taxon>Eukaryota</taxon>
        <taxon>Metazoa</taxon>
        <taxon>Ecdysozoa</taxon>
        <taxon>Nematoda</taxon>
        <taxon>Chromadorea</taxon>
        <taxon>Rhabditida</taxon>
        <taxon>Rhabditina</taxon>
        <taxon>Diplogasteromorpha</taxon>
        <taxon>Diplogasteroidea</taxon>
        <taxon>Neodiplogasteridae</taxon>
        <taxon>Pristionchus</taxon>
    </lineage>
</organism>
<keyword evidence="4" id="KW-1185">Reference proteome</keyword>
<reference evidence="4" key="1">
    <citation type="submission" date="2022-10" db="EMBL/GenBank/DDBJ databases">
        <title>Genome assembly of Pristionchus species.</title>
        <authorList>
            <person name="Yoshida K."/>
            <person name="Sommer R.J."/>
        </authorList>
    </citation>
    <scope>NUCLEOTIDE SEQUENCE [LARGE SCALE GENOMIC DNA]</scope>
    <source>
        <strain evidence="4">RS5460</strain>
    </source>
</reference>
<comment type="caution">
    <text evidence="3">The sequence shown here is derived from an EMBL/GenBank/DDBJ whole genome shotgun (WGS) entry which is preliminary data.</text>
</comment>
<evidence type="ECO:0000313" key="4">
    <source>
        <dbReference type="Proteomes" id="UP001328107"/>
    </source>
</evidence>
<feature type="chain" id="PRO_5042861453" description="VWFA domain-containing protein" evidence="1">
    <location>
        <begin position="18"/>
        <end position="341"/>
    </location>
</feature>
<accession>A0AAN5DCK9</accession>
<dbReference type="SUPFAM" id="SSF53300">
    <property type="entry name" value="vWA-like"/>
    <property type="match status" value="1"/>
</dbReference>
<keyword evidence="1" id="KW-0732">Signal</keyword>
<protein>
    <recommendedName>
        <fullName evidence="2">VWFA domain-containing protein</fullName>
    </recommendedName>
</protein>